<comment type="subcellular location">
    <subcellularLocation>
        <location evidence="2">Nucleus</location>
    </subcellularLocation>
</comment>
<evidence type="ECO:0000313" key="15">
    <source>
        <dbReference type="Proteomes" id="UP001164746"/>
    </source>
</evidence>
<comment type="cofactor">
    <cofactor evidence="1">
        <name>Mg(2+)</name>
        <dbReference type="ChEBI" id="CHEBI:18420"/>
    </cofactor>
</comment>
<feature type="compositionally biased region" description="Low complexity" evidence="13">
    <location>
        <begin position="320"/>
        <end position="337"/>
    </location>
</feature>
<evidence type="ECO:0000256" key="9">
    <source>
        <dbReference type="ARBA" id="ARBA00023172"/>
    </source>
</evidence>
<evidence type="ECO:0000256" key="5">
    <source>
        <dbReference type="ARBA" id="ARBA00022759"/>
    </source>
</evidence>
<evidence type="ECO:0000256" key="11">
    <source>
        <dbReference type="ARBA" id="ARBA00023242"/>
    </source>
</evidence>
<keyword evidence="8" id="KW-0460">Magnesium</keyword>
<evidence type="ECO:0000256" key="3">
    <source>
        <dbReference type="ARBA" id="ARBA00022722"/>
    </source>
</evidence>
<name>A0ABY7DJF0_MYAAR</name>
<feature type="compositionally biased region" description="Low complexity" evidence="13">
    <location>
        <begin position="69"/>
        <end position="87"/>
    </location>
</feature>
<feature type="region of interest" description="Disordered" evidence="13">
    <location>
        <begin position="110"/>
        <end position="155"/>
    </location>
</feature>
<keyword evidence="15" id="KW-1185">Reference proteome</keyword>
<feature type="region of interest" description="Disordered" evidence="13">
    <location>
        <begin position="320"/>
        <end position="340"/>
    </location>
</feature>
<feature type="region of interest" description="Disordered" evidence="13">
    <location>
        <begin position="38"/>
        <end position="93"/>
    </location>
</feature>
<feature type="compositionally biased region" description="Basic and acidic residues" evidence="13">
    <location>
        <begin position="128"/>
        <end position="155"/>
    </location>
</feature>
<dbReference type="Gene3D" id="3.40.50.10130">
    <property type="match status" value="1"/>
</dbReference>
<evidence type="ECO:0000256" key="6">
    <source>
        <dbReference type="ARBA" id="ARBA00022763"/>
    </source>
</evidence>
<reference evidence="14" key="1">
    <citation type="submission" date="2022-11" db="EMBL/GenBank/DDBJ databases">
        <title>Centuries of genome instability and evolution in soft-shell clam transmissible cancer (bioRxiv).</title>
        <authorList>
            <person name="Hart S.F.M."/>
            <person name="Yonemitsu M.A."/>
            <person name="Giersch R.M."/>
            <person name="Beal B.F."/>
            <person name="Arriagada G."/>
            <person name="Davis B.W."/>
            <person name="Ostrander E.A."/>
            <person name="Goff S.P."/>
            <person name="Metzger M.J."/>
        </authorList>
    </citation>
    <scope>NUCLEOTIDE SEQUENCE</scope>
    <source>
        <strain evidence="14">MELC-2E11</strain>
        <tissue evidence="14">Siphon/mantle</tissue>
    </source>
</reference>
<proteinExistence type="predicted"/>
<keyword evidence="7" id="KW-0378">Hydrolase</keyword>
<keyword evidence="11" id="KW-0539">Nucleus</keyword>
<keyword evidence="9" id="KW-0233">DNA recombination</keyword>
<keyword evidence="6" id="KW-0227">DNA damage</keyword>
<sequence>MNKKSCRNDFISDGSSDEEDNHVVGSLWDRLARKRNIGDISDTSSGFGATVPSLASTKSGSPNEDVESSHSSVSTFSTSTAPVASTAGDVSSEDEMERLLLSQILQEKGEGNSVSLGNEGGRGKKKRSREEIEENRKIAQEKKAERAKQKQMKEVEKEMRKAEREAKKTYSLNSCLQFIKVLVDTNVVNTCGLGVLILKACEELGVTCETRELPLPFTVMWVRNVASSGLGQDMKVETVYSEVEEQEVISVVPVADFVQMVDTFKQRQRGLSDSGITLQEYVSHMKSSLAGKNISVVVLGVEQYFRDLKSYTNKKFKSAVQSKSASTSSKPTKSVSPALSVSRVDMEETTADTLMHADCMTFMHDSPEEVADMVRRFSKAVAERPAKKDRFDPIFSFHEEGVGGVKVDRSGGGLLKVWKHQLLQFKNVSPDIAQAIIAVFPSPQMLRQAYKKCQTEKEAIQVLENIVIPAQFPVVSAYLPSIAD</sequence>
<evidence type="ECO:0000256" key="10">
    <source>
        <dbReference type="ARBA" id="ARBA00023204"/>
    </source>
</evidence>
<keyword evidence="12" id="KW-0469">Meiosis</keyword>
<evidence type="ECO:0000256" key="13">
    <source>
        <dbReference type="SAM" id="MobiDB-lite"/>
    </source>
</evidence>
<gene>
    <name evidence="14" type="ORF">MAR_029431</name>
</gene>
<dbReference type="Pfam" id="PF21292">
    <property type="entry name" value="EME1-MUS81_C"/>
    <property type="match status" value="1"/>
</dbReference>
<accession>A0ABY7DJF0</accession>
<evidence type="ECO:0000256" key="7">
    <source>
        <dbReference type="ARBA" id="ARBA00022801"/>
    </source>
</evidence>
<evidence type="ECO:0000256" key="1">
    <source>
        <dbReference type="ARBA" id="ARBA00001946"/>
    </source>
</evidence>
<keyword evidence="3" id="KW-0540">Nuclease</keyword>
<evidence type="ECO:0000256" key="12">
    <source>
        <dbReference type="ARBA" id="ARBA00023254"/>
    </source>
</evidence>
<evidence type="ECO:0000256" key="2">
    <source>
        <dbReference type="ARBA" id="ARBA00004123"/>
    </source>
</evidence>
<dbReference type="InterPro" id="IPR042530">
    <property type="entry name" value="EME1/EME2_C"/>
</dbReference>
<evidence type="ECO:0000256" key="4">
    <source>
        <dbReference type="ARBA" id="ARBA00022723"/>
    </source>
</evidence>
<keyword evidence="10" id="KW-0234">DNA repair</keyword>
<protein>
    <submittedName>
        <fullName evidence="14">EME1-like protein</fullName>
    </submittedName>
</protein>
<evidence type="ECO:0000256" key="8">
    <source>
        <dbReference type="ARBA" id="ARBA00022842"/>
    </source>
</evidence>
<keyword evidence="4" id="KW-0479">Metal-binding</keyword>
<feature type="compositionally biased region" description="Polar residues" evidence="13">
    <location>
        <begin position="41"/>
        <end position="62"/>
    </location>
</feature>
<dbReference type="Proteomes" id="UP001164746">
    <property type="component" value="Chromosome 2"/>
</dbReference>
<dbReference type="PANTHER" id="PTHR21077">
    <property type="entry name" value="EME1 PROTEIN"/>
    <property type="match status" value="1"/>
</dbReference>
<feature type="region of interest" description="Disordered" evidence="13">
    <location>
        <begin position="1"/>
        <end position="23"/>
    </location>
</feature>
<dbReference type="EMBL" id="CP111013">
    <property type="protein sequence ID" value="WAQ96741.1"/>
    <property type="molecule type" value="Genomic_DNA"/>
</dbReference>
<evidence type="ECO:0000313" key="14">
    <source>
        <dbReference type="EMBL" id="WAQ96741.1"/>
    </source>
</evidence>
<keyword evidence="5" id="KW-0255">Endonuclease</keyword>
<dbReference type="Gene3D" id="1.10.150.670">
    <property type="entry name" value="Crossover junction endonuclease EME1, DNA-binding domain"/>
    <property type="match status" value="1"/>
</dbReference>
<organism evidence="14 15">
    <name type="scientific">Mya arenaria</name>
    <name type="common">Soft-shell clam</name>
    <dbReference type="NCBI Taxonomy" id="6604"/>
    <lineage>
        <taxon>Eukaryota</taxon>
        <taxon>Metazoa</taxon>
        <taxon>Spiralia</taxon>
        <taxon>Lophotrochozoa</taxon>
        <taxon>Mollusca</taxon>
        <taxon>Bivalvia</taxon>
        <taxon>Autobranchia</taxon>
        <taxon>Heteroconchia</taxon>
        <taxon>Euheterodonta</taxon>
        <taxon>Imparidentia</taxon>
        <taxon>Neoheterodontei</taxon>
        <taxon>Myida</taxon>
        <taxon>Myoidea</taxon>
        <taxon>Myidae</taxon>
        <taxon>Mya</taxon>
    </lineage>
</organism>
<dbReference type="PANTHER" id="PTHR21077:SF5">
    <property type="entry name" value="CROSSOVER JUNCTION ENDONUCLEASE MMS4"/>
    <property type="match status" value="1"/>
</dbReference>
<dbReference type="InterPro" id="IPR033310">
    <property type="entry name" value="Mms4/EME1/EME2"/>
</dbReference>